<evidence type="ECO:0000313" key="4">
    <source>
        <dbReference type="EMBL" id="MFE1754348.1"/>
    </source>
</evidence>
<accession>A0ABW6HCI3</accession>
<feature type="domain" description="PPM-type phosphatase" evidence="3">
    <location>
        <begin position="175"/>
        <end position="397"/>
    </location>
</feature>
<comment type="caution">
    <text evidence="4">The sequence shown here is derived from an EMBL/GenBank/DDBJ whole genome shotgun (WGS) entry which is preliminary data.</text>
</comment>
<dbReference type="PANTHER" id="PTHR43156">
    <property type="entry name" value="STAGE II SPORULATION PROTEIN E-RELATED"/>
    <property type="match status" value="1"/>
</dbReference>
<feature type="transmembrane region" description="Helical" evidence="2">
    <location>
        <begin position="126"/>
        <end position="143"/>
    </location>
</feature>
<protein>
    <submittedName>
        <fullName evidence="4">PP2C family protein-serine/threonine phosphatase</fullName>
        <ecNumber evidence="4">3.1.3.16</ecNumber>
    </submittedName>
</protein>
<gene>
    <name evidence="4" type="ORF">ACFW88_28015</name>
</gene>
<dbReference type="GO" id="GO:0004722">
    <property type="term" value="F:protein serine/threonine phosphatase activity"/>
    <property type="evidence" value="ECO:0007669"/>
    <property type="project" value="UniProtKB-EC"/>
</dbReference>
<sequence>MRSGEVEDTIRPVGRSAAAVPLPDGSADGLPAAGRRWRITSAGAPARALARFLPALLLVTGACYDRLTSASFTAVPLFTAAPLVAAPLLSRRATVLTGAAAVAGVLAPALIGGPSAVLRADAPTELLTVATVAVLAVLLNLLVRRGDERLASAREIAEAAQRAVLPEPAGRIGGLEVAARYEAAQAGAFIGGDLYAVQETPYGVRLVVGDVCGKGMGSVAAVAVVIGAFREAAEQEATLEAVARRLERALAREGARRDGADALEGFTTAVLAEFPYGGGTVGIVNRGHPPPLLLCADGALRTLLARDPALPLGLGELCARPDRVEESAFPPGATLLFHTDGLSEARDAHGRFYDPGHRLAGRAFGDPRDLLTALAAEVRRHCGGGMTDDMALLAVRRPGPEWPEPY</sequence>
<dbReference type="PANTHER" id="PTHR43156:SF2">
    <property type="entry name" value="STAGE II SPORULATION PROTEIN E"/>
    <property type="match status" value="1"/>
</dbReference>
<dbReference type="Proteomes" id="UP001599756">
    <property type="component" value="Unassembled WGS sequence"/>
</dbReference>
<name>A0ABW6HCI3_9ACTN</name>
<dbReference type="InterPro" id="IPR001932">
    <property type="entry name" value="PPM-type_phosphatase-like_dom"/>
</dbReference>
<keyword evidence="5" id="KW-1185">Reference proteome</keyword>
<dbReference type="Gene3D" id="3.60.40.10">
    <property type="entry name" value="PPM-type phosphatase domain"/>
    <property type="match status" value="1"/>
</dbReference>
<dbReference type="SMART" id="SM00331">
    <property type="entry name" value="PP2C_SIG"/>
    <property type="match status" value="1"/>
</dbReference>
<proteinExistence type="predicted"/>
<evidence type="ECO:0000256" key="2">
    <source>
        <dbReference type="SAM" id="Phobius"/>
    </source>
</evidence>
<feature type="transmembrane region" description="Helical" evidence="2">
    <location>
        <begin position="96"/>
        <end position="120"/>
    </location>
</feature>
<dbReference type="EC" id="3.1.3.16" evidence="4"/>
<feature type="transmembrane region" description="Helical" evidence="2">
    <location>
        <begin position="70"/>
        <end position="89"/>
    </location>
</feature>
<dbReference type="SUPFAM" id="SSF81606">
    <property type="entry name" value="PP2C-like"/>
    <property type="match status" value="1"/>
</dbReference>
<evidence type="ECO:0000259" key="3">
    <source>
        <dbReference type="SMART" id="SM00331"/>
    </source>
</evidence>
<keyword evidence="2" id="KW-0472">Membrane</keyword>
<organism evidence="4 5">
    <name type="scientific">Streptomyces anandii</name>
    <dbReference type="NCBI Taxonomy" id="285454"/>
    <lineage>
        <taxon>Bacteria</taxon>
        <taxon>Bacillati</taxon>
        <taxon>Actinomycetota</taxon>
        <taxon>Actinomycetes</taxon>
        <taxon>Kitasatosporales</taxon>
        <taxon>Streptomycetaceae</taxon>
        <taxon>Streptomyces</taxon>
    </lineage>
</organism>
<keyword evidence="2" id="KW-0812">Transmembrane</keyword>
<dbReference type="Pfam" id="PF07228">
    <property type="entry name" value="SpoIIE"/>
    <property type="match status" value="1"/>
</dbReference>
<dbReference type="InterPro" id="IPR036457">
    <property type="entry name" value="PPM-type-like_dom_sf"/>
</dbReference>
<keyword evidence="2" id="KW-1133">Transmembrane helix</keyword>
<dbReference type="RefSeq" id="WP_381829677.1">
    <property type="nucleotide sequence ID" value="NZ_JBHYTS010000057.1"/>
</dbReference>
<evidence type="ECO:0000313" key="5">
    <source>
        <dbReference type="Proteomes" id="UP001599756"/>
    </source>
</evidence>
<keyword evidence="1 4" id="KW-0378">Hydrolase</keyword>
<dbReference type="InterPro" id="IPR052016">
    <property type="entry name" value="Bact_Sigma-Reg"/>
</dbReference>
<dbReference type="EMBL" id="JBHYTS010000057">
    <property type="protein sequence ID" value="MFE1754348.1"/>
    <property type="molecule type" value="Genomic_DNA"/>
</dbReference>
<reference evidence="4 5" key="1">
    <citation type="submission" date="2024-09" db="EMBL/GenBank/DDBJ databases">
        <title>The Natural Products Discovery Center: Release of the First 8490 Sequenced Strains for Exploring Actinobacteria Biosynthetic Diversity.</title>
        <authorList>
            <person name="Kalkreuter E."/>
            <person name="Kautsar S.A."/>
            <person name="Yang D."/>
            <person name="Bader C.D."/>
            <person name="Teijaro C.N."/>
            <person name="Fluegel L."/>
            <person name="Davis C.M."/>
            <person name="Simpson J.R."/>
            <person name="Lauterbach L."/>
            <person name="Steele A.D."/>
            <person name="Gui C."/>
            <person name="Meng S."/>
            <person name="Li G."/>
            <person name="Viehrig K."/>
            <person name="Ye F."/>
            <person name="Su P."/>
            <person name="Kiefer A.F."/>
            <person name="Nichols A."/>
            <person name="Cepeda A.J."/>
            <person name="Yan W."/>
            <person name="Fan B."/>
            <person name="Jiang Y."/>
            <person name="Adhikari A."/>
            <person name="Zheng C.-J."/>
            <person name="Schuster L."/>
            <person name="Cowan T.M."/>
            <person name="Smanski M.J."/>
            <person name="Chevrette M.G."/>
            <person name="De Carvalho L.P.S."/>
            <person name="Shen B."/>
        </authorList>
    </citation>
    <scope>NUCLEOTIDE SEQUENCE [LARGE SCALE GENOMIC DNA]</scope>
    <source>
        <strain evidence="4 5">NPDC059500</strain>
    </source>
</reference>
<evidence type="ECO:0000256" key="1">
    <source>
        <dbReference type="ARBA" id="ARBA00022801"/>
    </source>
</evidence>